<evidence type="ECO:0000313" key="2">
    <source>
        <dbReference type="EMBL" id="PKH41067.1"/>
    </source>
</evidence>
<evidence type="ECO:0000313" key="3">
    <source>
        <dbReference type="Proteomes" id="UP000233565"/>
    </source>
</evidence>
<dbReference type="Gene3D" id="3.10.620.30">
    <property type="match status" value="1"/>
</dbReference>
<dbReference type="Pfam" id="PF08379">
    <property type="entry name" value="Bact_transglu_N"/>
    <property type="match status" value="1"/>
</dbReference>
<dbReference type="PANTHER" id="PTHR33490:SF6">
    <property type="entry name" value="SLL1049 PROTEIN"/>
    <property type="match status" value="1"/>
</dbReference>
<organism evidence="2 3">
    <name type="scientific">Nocardioides alpinus</name>
    <dbReference type="NCBI Taxonomy" id="748909"/>
    <lineage>
        <taxon>Bacteria</taxon>
        <taxon>Bacillati</taxon>
        <taxon>Actinomycetota</taxon>
        <taxon>Actinomycetes</taxon>
        <taxon>Propionibacteriales</taxon>
        <taxon>Nocardioidaceae</taxon>
        <taxon>Nocardioides</taxon>
    </lineage>
</organism>
<name>A0ABX4QX43_9ACTN</name>
<sequence>MMELRIVHTTGFEYDGLALASYNQARMTPQTGPGQIVVHTRLGVSPTPWTYDYRDYFGNEVTSFEVLDPHESMTVTAVSTVHTDRPPATLPALGWDDLATPGVADRWTEYLALPPLVAPPDDLAARVREIAAAAGSPGEAAREVCALVHAEVDYRPGSTDTTTSAVDAWAQRGGVCQDMAHLVLGCLRTIGIPARYVSGYLHPQADARIGETVQGESHAWVEWWDDGWHGFDPTNDLEPGDRWVVVATGRDYLDVRPLHGIFSGAGTSSMFVRVDVTRIA</sequence>
<dbReference type="SMART" id="SM00460">
    <property type="entry name" value="TGc"/>
    <property type="match status" value="1"/>
</dbReference>
<dbReference type="InterPro" id="IPR002931">
    <property type="entry name" value="Transglutaminase-like"/>
</dbReference>
<dbReference type="InterPro" id="IPR013589">
    <property type="entry name" value="Bac_transglu_N"/>
</dbReference>
<proteinExistence type="predicted"/>
<dbReference type="SUPFAM" id="SSF54001">
    <property type="entry name" value="Cysteine proteinases"/>
    <property type="match status" value="1"/>
</dbReference>
<gene>
    <name evidence="2" type="ORF">CXG46_11285</name>
</gene>
<accession>A0ABX4QX43</accession>
<dbReference type="Pfam" id="PF01841">
    <property type="entry name" value="Transglut_core"/>
    <property type="match status" value="1"/>
</dbReference>
<comment type="caution">
    <text evidence="2">The sequence shown here is derived from an EMBL/GenBank/DDBJ whole genome shotgun (WGS) entry which is preliminary data.</text>
</comment>
<reference evidence="2 3" key="1">
    <citation type="submission" date="2017-12" db="EMBL/GenBank/DDBJ databases">
        <title>Pharmacopeia of the Arctic Ocean.</title>
        <authorList>
            <person name="Collins E."/>
            <person name="Ducluzeau A.-L."/>
        </authorList>
    </citation>
    <scope>NUCLEOTIDE SEQUENCE [LARGE SCALE GENOMIC DNA]</scope>
    <source>
        <strain evidence="2 3">DSM 23325</strain>
    </source>
</reference>
<dbReference type="Proteomes" id="UP000233565">
    <property type="component" value="Unassembled WGS sequence"/>
</dbReference>
<feature type="domain" description="Transglutaminase-like" evidence="1">
    <location>
        <begin position="168"/>
        <end position="235"/>
    </location>
</feature>
<protein>
    <submittedName>
        <fullName evidence="2">Transglutaminase family protein</fullName>
    </submittedName>
</protein>
<keyword evidence="3" id="KW-1185">Reference proteome</keyword>
<dbReference type="InterPro" id="IPR038765">
    <property type="entry name" value="Papain-like_cys_pep_sf"/>
</dbReference>
<dbReference type="EMBL" id="PJBV01000016">
    <property type="protein sequence ID" value="PKH41067.1"/>
    <property type="molecule type" value="Genomic_DNA"/>
</dbReference>
<evidence type="ECO:0000259" key="1">
    <source>
        <dbReference type="SMART" id="SM00460"/>
    </source>
</evidence>
<dbReference type="PANTHER" id="PTHR33490">
    <property type="entry name" value="BLR5614 PROTEIN-RELATED"/>
    <property type="match status" value="1"/>
</dbReference>